<dbReference type="AlphaFoldDB" id="A0A9P0PC54"/>
<organism evidence="1 2">
    <name type="scientific">Acanthoscelides obtectus</name>
    <name type="common">Bean weevil</name>
    <name type="synonym">Bruchus obtectus</name>
    <dbReference type="NCBI Taxonomy" id="200917"/>
    <lineage>
        <taxon>Eukaryota</taxon>
        <taxon>Metazoa</taxon>
        <taxon>Ecdysozoa</taxon>
        <taxon>Arthropoda</taxon>
        <taxon>Hexapoda</taxon>
        <taxon>Insecta</taxon>
        <taxon>Pterygota</taxon>
        <taxon>Neoptera</taxon>
        <taxon>Endopterygota</taxon>
        <taxon>Coleoptera</taxon>
        <taxon>Polyphaga</taxon>
        <taxon>Cucujiformia</taxon>
        <taxon>Chrysomeloidea</taxon>
        <taxon>Chrysomelidae</taxon>
        <taxon>Bruchinae</taxon>
        <taxon>Bruchini</taxon>
        <taxon>Acanthoscelides</taxon>
    </lineage>
</organism>
<gene>
    <name evidence="1" type="ORF">ACAOBT_LOCUS12638</name>
</gene>
<protein>
    <submittedName>
        <fullName evidence="1">Uncharacterized protein</fullName>
    </submittedName>
</protein>
<keyword evidence="2" id="KW-1185">Reference proteome</keyword>
<reference evidence="1" key="1">
    <citation type="submission" date="2022-03" db="EMBL/GenBank/DDBJ databases">
        <authorList>
            <person name="Sayadi A."/>
        </authorList>
    </citation>
    <scope>NUCLEOTIDE SEQUENCE</scope>
</reference>
<proteinExistence type="predicted"/>
<dbReference type="Proteomes" id="UP001152888">
    <property type="component" value="Unassembled WGS sequence"/>
</dbReference>
<sequence>MLSSIGSPQEYVVELFMILDAWILPVIQQMCEYVMCEYILELLNTSHTMGQTSMSSQFFTHTIVILMFIFRLTRSVHLLQSIQASLYDVGYLSESVQQAVFADGRVIAGVQGETGGGSVNAI</sequence>
<evidence type="ECO:0000313" key="1">
    <source>
        <dbReference type="EMBL" id="CAH1977410.1"/>
    </source>
</evidence>
<dbReference type="EMBL" id="CAKOFQ010006858">
    <property type="protein sequence ID" value="CAH1977410.1"/>
    <property type="molecule type" value="Genomic_DNA"/>
</dbReference>
<name>A0A9P0PC54_ACAOB</name>
<evidence type="ECO:0000313" key="2">
    <source>
        <dbReference type="Proteomes" id="UP001152888"/>
    </source>
</evidence>
<accession>A0A9P0PC54</accession>
<comment type="caution">
    <text evidence="1">The sequence shown here is derived from an EMBL/GenBank/DDBJ whole genome shotgun (WGS) entry which is preliminary data.</text>
</comment>